<sequence length="111" mass="12254">MAAGEMLQMSCTEQGDHKAGKKELQRREAEVANLAWVPLAPARAPDPHAVMQQQPVAPGTEKTLLQPTSSETLAGMPRGYQIYAAWPYEVMEEIRVGKLDLRPGRGHYLLS</sequence>
<dbReference type="Proteomes" id="UP000479710">
    <property type="component" value="Unassembled WGS sequence"/>
</dbReference>
<evidence type="ECO:0000313" key="3">
    <source>
        <dbReference type="Proteomes" id="UP000479710"/>
    </source>
</evidence>
<feature type="region of interest" description="Disordered" evidence="1">
    <location>
        <begin position="1"/>
        <end position="24"/>
    </location>
</feature>
<reference evidence="2 3" key="1">
    <citation type="submission" date="2019-11" db="EMBL/GenBank/DDBJ databases">
        <title>Whole genome sequence of Oryza granulata.</title>
        <authorList>
            <person name="Li W."/>
        </authorList>
    </citation>
    <scope>NUCLEOTIDE SEQUENCE [LARGE SCALE GENOMIC DNA]</scope>
    <source>
        <strain evidence="3">cv. Menghai</strain>
        <tissue evidence="2">Leaf</tissue>
    </source>
</reference>
<proteinExistence type="predicted"/>
<gene>
    <name evidence="2" type="ORF">E2562_019719</name>
</gene>
<evidence type="ECO:0000313" key="2">
    <source>
        <dbReference type="EMBL" id="KAF0896237.1"/>
    </source>
</evidence>
<dbReference type="EMBL" id="SPHZ02000010">
    <property type="protein sequence ID" value="KAF0896237.1"/>
    <property type="molecule type" value="Genomic_DNA"/>
</dbReference>
<name>A0A6G1C8B9_9ORYZ</name>
<comment type="caution">
    <text evidence="2">The sequence shown here is derived from an EMBL/GenBank/DDBJ whole genome shotgun (WGS) entry which is preliminary data.</text>
</comment>
<evidence type="ECO:0000256" key="1">
    <source>
        <dbReference type="SAM" id="MobiDB-lite"/>
    </source>
</evidence>
<feature type="compositionally biased region" description="Polar residues" evidence="1">
    <location>
        <begin position="63"/>
        <end position="72"/>
    </location>
</feature>
<dbReference type="OrthoDB" id="694475at2759"/>
<keyword evidence="3" id="KW-1185">Reference proteome</keyword>
<feature type="region of interest" description="Disordered" evidence="1">
    <location>
        <begin position="47"/>
        <end position="72"/>
    </location>
</feature>
<dbReference type="AlphaFoldDB" id="A0A6G1C8B9"/>
<feature type="compositionally biased region" description="Basic and acidic residues" evidence="1">
    <location>
        <begin position="14"/>
        <end position="24"/>
    </location>
</feature>
<accession>A0A6G1C8B9</accession>
<protein>
    <submittedName>
        <fullName evidence="2">Uncharacterized protein</fullName>
    </submittedName>
</protein>
<organism evidence="2 3">
    <name type="scientific">Oryza meyeriana var. granulata</name>
    <dbReference type="NCBI Taxonomy" id="110450"/>
    <lineage>
        <taxon>Eukaryota</taxon>
        <taxon>Viridiplantae</taxon>
        <taxon>Streptophyta</taxon>
        <taxon>Embryophyta</taxon>
        <taxon>Tracheophyta</taxon>
        <taxon>Spermatophyta</taxon>
        <taxon>Magnoliopsida</taxon>
        <taxon>Liliopsida</taxon>
        <taxon>Poales</taxon>
        <taxon>Poaceae</taxon>
        <taxon>BOP clade</taxon>
        <taxon>Oryzoideae</taxon>
        <taxon>Oryzeae</taxon>
        <taxon>Oryzinae</taxon>
        <taxon>Oryza</taxon>
        <taxon>Oryza meyeriana</taxon>
    </lineage>
</organism>